<dbReference type="AlphaFoldDB" id="A0A2H1YK98"/>
<gene>
    <name evidence="1" type="ORF">TNO020_70243</name>
</gene>
<evidence type="ECO:0000313" key="2">
    <source>
        <dbReference type="Proteomes" id="UP000234211"/>
    </source>
</evidence>
<reference evidence="2" key="1">
    <citation type="submission" date="2017-11" db="EMBL/GenBank/DDBJ databases">
        <authorList>
            <person name="Duchaud E."/>
        </authorList>
    </citation>
    <scope>NUCLEOTIDE SEQUENCE [LARGE SCALE GENOMIC DNA]</scope>
    <source>
        <strain evidence="2">Tenacibaculum sp. TNO020</strain>
    </source>
</reference>
<name>A0A2H1YK98_9FLAO</name>
<proteinExistence type="predicted"/>
<protein>
    <submittedName>
        <fullName evidence="1">Uncharacterized protein</fullName>
    </submittedName>
</protein>
<dbReference type="Proteomes" id="UP000234211">
    <property type="component" value="Unassembled WGS sequence"/>
</dbReference>
<dbReference type="EMBL" id="OENF01000042">
    <property type="protein sequence ID" value="SOS75934.1"/>
    <property type="molecule type" value="Genomic_DNA"/>
</dbReference>
<accession>A0A2H1YK98</accession>
<evidence type="ECO:0000313" key="1">
    <source>
        <dbReference type="EMBL" id="SOS75934.1"/>
    </source>
</evidence>
<organism evidence="1 2">
    <name type="scientific">Tenacibaculum piscium</name>
    <dbReference type="NCBI Taxonomy" id="1458515"/>
    <lineage>
        <taxon>Bacteria</taxon>
        <taxon>Pseudomonadati</taxon>
        <taxon>Bacteroidota</taxon>
        <taxon>Flavobacteriia</taxon>
        <taxon>Flavobacteriales</taxon>
        <taxon>Flavobacteriaceae</taxon>
        <taxon>Tenacibaculum</taxon>
    </lineage>
</organism>
<sequence length="166" mass="18492">MIQNFIISLFILSSFIAKSQTSNIVTASELDAFKINNISLADLKKTQGKQDAVQALLGTITSYKTAENSTYFVFDGFTVDFSTLEGNTIYIESFEIKNNQYKLTLKNSSITVGDDIKLLGTVVFSPGRNGAKSIIYTPCEDCDNFINIEFDQTNNRITKISYLDMS</sequence>
<keyword evidence="2" id="KW-1185">Reference proteome</keyword>